<protein>
    <submittedName>
        <fullName evidence="5">Transcriptional regulator</fullName>
    </submittedName>
</protein>
<reference evidence="5 6" key="1">
    <citation type="submission" date="2015-01" db="EMBL/GenBank/DDBJ databases">
        <title>Vibrio sp. C94 JCM 19241 whole genome shotgun sequence.</title>
        <authorList>
            <person name="Sawabe T."/>
            <person name="Meirelles P."/>
            <person name="Feng G."/>
            <person name="Sayaka M."/>
            <person name="Hattori M."/>
            <person name="Ohkuma M."/>
        </authorList>
    </citation>
    <scope>NUCLEOTIDE SEQUENCE [LARGE SCALE GENOMIC DNA]</scope>
    <source>
        <strain evidence="6">JCM 19241</strain>
    </source>
</reference>
<reference evidence="5 6" key="2">
    <citation type="submission" date="2015-01" db="EMBL/GenBank/DDBJ databases">
        <authorList>
            <consortium name="NBRP consortium"/>
            <person name="Sawabe T."/>
            <person name="Meirelles P."/>
            <person name="Feng G."/>
            <person name="Sayaka M."/>
            <person name="Hattori M."/>
            <person name="Ohkuma M."/>
        </authorList>
    </citation>
    <scope>NUCLEOTIDE SEQUENCE [LARGE SCALE GENOMIC DNA]</scope>
    <source>
        <strain evidence="6">JCM 19241</strain>
    </source>
</reference>
<evidence type="ECO:0000313" key="5">
    <source>
        <dbReference type="EMBL" id="GAM75703.1"/>
    </source>
</evidence>
<dbReference type="InterPro" id="IPR020449">
    <property type="entry name" value="Tscrpt_reg_AraC-type_HTH"/>
</dbReference>
<dbReference type="Gene3D" id="1.10.10.60">
    <property type="entry name" value="Homeodomain-like"/>
    <property type="match status" value="1"/>
</dbReference>
<keyword evidence="1" id="KW-0805">Transcription regulation</keyword>
<gene>
    <name evidence="5" type="ORF">JCM19241_3615</name>
</gene>
<dbReference type="PANTHER" id="PTHR47894">
    <property type="entry name" value="HTH-TYPE TRANSCRIPTIONAL REGULATOR GADX"/>
    <property type="match status" value="1"/>
</dbReference>
<dbReference type="EMBL" id="BBSC01000004">
    <property type="protein sequence ID" value="GAM75703.1"/>
    <property type="molecule type" value="Genomic_DNA"/>
</dbReference>
<dbReference type="SUPFAM" id="SSF46689">
    <property type="entry name" value="Homeodomain-like"/>
    <property type="match status" value="1"/>
</dbReference>
<dbReference type="SMART" id="SM00342">
    <property type="entry name" value="HTH_ARAC"/>
    <property type="match status" value="1"/>
</dbReference>
<dbReference type="GO" id="GO:0005829">
    <property type="term" value="C:cytosol"/>
    <property type="evidence" value="ECO:0007669"/>
    <property type="project" value="TreeGrafter"/>
</dbReference>
<accession>A0A0B8QKR2</accession>
<evidence type="ECO:0000259" key="4">
    <source>
        <dbReference type="PROSITE" id="PS01124"/>
    </source>
</evidence>
<evidence type="ECO:0000313" key="6">
    <source>
        <dbReference type="Proteomes" id="UP000031666"/>
    </source>
</evidence>
<dbReference type="Proteomes" id="UP000031666">
    <property type="component" value="Unassembled WGS sequence"/>
</dbReference>
<dbReference type="Pfam" id="PF12833">
    <property type="entry name" value="HTH_18"/>
    <property type="match status" value="1"/>
</dbReference>
<dbReference type="GO" id="GO:0003700">
    <property type="term" value="F:DNA-binding transcription factor activity"/>
    <property type="evidence" value="ECO:0007669"/>
    <property type="project" value="InterPro"/>
</dbReference>
<evidence type="ECO:0000256" key="2">
    <source>
        <dbReference type="ARBA" id="ARBA00023125"/>
    </source>
</evidence>
<dbReference type="InterPro" id="IPR009057">
    <property type="entry name" value="Homeodomain-like_sf"/>
</dbReference>
<keyword evidence="2" id="KW-0238">DNA-binding</keyword>
<dbReference type="InterPro" id="IPR018060">
    <property type="entry name" value="HTH_AraC"/>
</dbReference>
<dbReference type="STRING" id="1481914.JCM19241_3615"/>
<proteinExistence type="predicted"/>
<dbReference type="AlphaFoldDB" id="A0A0B8QKR2"/>
<comment type="caution">
    <text evidence="5">The sequence shown here is derived from an EMBL/GenBank/DDBJ whole genome shotgun (WGS) entry which is preliminary data.</text>
</comment>
<evidence type="ECO:0000256" key="1">
    <source>
        <dbReference type="ARBA" id="ARBA00023015"/>
    </source>
</evidence>
<dbReference type="PANTHER" id="PTHR47894:SF1">
    <property type="entry name" value="HTH-TYPE TRANSCRIPTIONAL REGULATOR VQSM"/>
    <property type="match status" value="1"/>
</dbReference>
<name>A0A0B8QKR2_9VIBR</name>
<feature type="domain" description="HTH araC/xylS-type" evidence="4">
    <location>
        <begin position="236"/>
        <end position="334"/>
    </location>
</feature>
<evidence type="ECO:0000256" key="3">
    <source>
        <dbReference type="ARBA" id="ARBA00023163"/>
    </source>
</evidence>
<dbReference type="PRINTS" id="PR00032">
    <property type="entry name" value="HTHARAC"/>
</dbReference>
<dbReference type="GO" id="GO:0000976">
    <property type="term" value="F:transcription cis-regulatory region binding"/>
    <property type="evidence" value="ECO:0007669"/>
    <property type="project" value="TreeGrafter"/>
</dbReference>
<dbReference type="PROSITE" id="PS01124">
    <property type="entry name" value="HTH_ARAC_FAMILY_2"/>
    <property type="match status" value="1"/>
</dbReference>
<keyword evidence="3" id="KW-0804">Transcription</keyword>
<sequence>MPSNTESLNLIRLEDMRFFVSLLKQIDKGAYDLLREATIPNDIAGQVSYDYLPESALKNVFELLGKHFTMAELGIIFWRGIREQYIPSVVSQLPESESVVEAVQNLSELLKVISPNSNVYPIEIGGSFWIAREKSEQHALWFKYAELFSILFMVEFVRSLTDMKWLPNQISIVSEDVEIYHSLPTLNGITFIQERSVTGIKLSDEVAKTKPVIKYRRKRALLQAEAIKFKQMDFVSLLKLAITPYLSGGKLPIKLAAEILRINVRTLQRRLEKEGVIYKELVDDMTFEIIEKELLSSDETITFIASKYGYSDAAHFTRAFKRRYNITPGNFRNKTDSYIFDNLQFNFPTFSF</sequence>
<organism evidence="5 6">
    <name type="scientific">Vibrio ishigakensis</name>
    <dbReference type="NCBI Taxonomy" id="1481914"/>
    <lineage>
        <taxon>Bacteria</taxon>
        <taxon>Pseudomonadati</taxon>
        <taxon>Pseudomonadota</taxon>
        <taxon>Gammaproteobacteria</taxon>
        <taxon>Vibrionales</taxon>
        <taxon>Vibrionaceae</taxon>
        <taxon>Vibrio</taxon>
    </lineage>
</organism>